<feature type="region of interest" description="Disordered" evidence="1">
    <location>
        <begin position="1094"/>
        <end position="1129"/>
    </location>
</feature>
<feature type="region of interest" description="Disordered" evidence="1">
    <location>
        <begin position="526"/>
        <end position="579"/>
    </location>
</feature>
<feature type="region of interest" description="Disordered" evidence="1">
    <location>
        <begin position="1242"/>
        <end position="1274"/>
    </location>
</feature>
<protein>
    <submittedName>
        <fullName evidence="2">Uncharacterized protein</fullName>
    </submittedName>
</protein>
<feature type="region of interest" description="Disordered" evidence="1">
    <location>
        <begin position="843"/>
        <end position="893"/>
    </location>
</feature>
<reference evidence="2 3" key="1">
    <citation type="submission" date="2024-02" db="EMBL/GenBank/DDBJ databases">
        <authorList>
            <person name="Chen Y."/>
            <person name="Shah S."/>
            <person name="Dougan E. K."/>
            <person name="Thang M."/>
            <person name="Chan C."/>
        </authorList>
    </citation>
    <scope>NUCLEOTIDE SEQUENCE [LARGE SCALE GENOMIC DNA]</scope>
</reference>
<sequence>MASGAVNSSLTAEIVIQAIAGGARERLSASVLTDSATGSATWRSQVFMLRARTNGFMVMLPSGQEIKDVFHAYAVGPGEEVAVVSTVNVSFETARGRFQGDAEVLIADLPWSYLPLFRKFGRSNLPLTSFRFETAVGRPILESALDVAEHWVMSMLDVDTANEYLSAAEGEVEDVPPDGVFEVGSPSNPVDPDAEDQISALKDRIAMLEGLVKVQAGKGPAAAHDRGHQSTLFDQSAKRKQLTEAELDRLHKAVGPAPRRLGRAESALPQVDRSRNHMEEALMAEADRGVIDLDTETQVLEQQVLAQLAQSSDPLQRLMVLQMRQTQDLVKALVPKSQADPIAAMLSGSDNGAASSSSGVSVKGYAAREMFLRQLQDDRKLVDQVKMNARTELGIPQGREEPALLRQFLEQRIPIGDHKTMAQFGYMLAWGWEIGETSQNHQLMAFCGRMMMFVEQSCLDSGRTGLAWLMTGLPEPNFQQLALNKKRSTLTPFAKLAPPTWIAANLSYLKDVDMFDTRLRQLGVGKSQNLPSAEADAEDRSQKPKFKPRKPKGGKGAKGSEAVSGYPDRPPAEAQAGEPWTDSQYKVLETLQEHISHFCDVPAFSPADLGRFGEKFAALGKSLQELPQHADVDLSALLRDIKLGRSKSNVHFGSSDFLTLLDASTLKRRCVKRIFGFVTLGVYGGRIFTSRLCKLIIRELLRRLQFTPPRDPKESFTDYDDGDLEVESDVEDLAPTELPENLDTTELLDPIVEDEDTSAVVPFVAEELREGLEAGNHPDPKENISFAQFRQKVLDSLSTPRAPQRLRDCMSTPSSRKIFVVNDGHTPPPVEPMSKRALMGEIKAEKAKKRSDKKASKPLGSSDLAAKAPKLAGQSVKKKEKQTRKPNNGPMGEAMAAFFSRKKAKGFSGPEIRALWKTSKTRMAIIESLPSPERRRRRLVVVTWQQRRHTHWGWVCGLGHAGALRRCTSKTRASESFLPPTATDSQVTCDFEDEVMTIYSQMQSLTPQEMEARLNKLGKDLKAGRVAPPKPEKPSGWIDPRAKSNDNVRRKLPFSEAAELPEHTPPVERRVSFHWTEEQWAEWEENLTMQWEQEEAERMQWEQEEAEQRQRELQQRASQKAKSSAKPAALAIKDGNVDLDSLSPEELRALKSAPLRKSVAEREDGQLQLEDLPCVRFVSFLQTLSQEEAKKARPMKPVAETKKKKKEAIQLLLKDLPCVRFVKFLETLLVKEANANSLEELHAGEHGASSSKSGTVAGGVEAPEPKKKKKADAGLPPKLMNAYYEAAGSHTKKRDVKMMAYMEADVSKNYETYEEVMLLDLQEKYGGNENRAGTKISGGGSMEQPEPDTPDDVAPEDSASGVPGSSKPSSTETDHRKALGAALDLMRPFPMSGLAEKKGPKGKGRKGKKGSDDEGDGPGPESPRKPKEQTQEEKDKKEVDKIIKLRSTAKKAIGVGQDLAKYPNTEESHEKIKEKHTYLSELAAKYCAPSKIPRKDRGAGALVVQLVEMLTSGKASMRDLKKLLMAIGEMPESPIIDLVDCFEQSGGWGLERAFSKWIARQPCRQALQEYWDMNPDLEAELRDLWREDPEAPEHFPSSVVPFRLYGDEARDDGLLLIHGARASPVNIILSLHFERASYWRDLGELHSTGFKVTRSYPHISQKICKGAANRMLIFWLAELTYVSEVSQFDLITKAGEAFRFSADDLSDFYYTFKVPRARAKRNCIGTKVFPSEVRSLSCFDPAVEGPYYPALATLAMGDGHAVEIAQGSHHALLQLEGGSMLESETLEYRKPIPRGDFVELLAIDDHIGVQRLPLEDLPKRPSLRDTRVFDAAQKAYKKVLGVLAAGIGGMTLSLAALSSMKRVTPGHVGLIEERKKHASFLQVNIRLIPVKKRFIKEYPTKAQIILSGPPLDRQFLAGLWDGADKDLNRAINHLLGLPEDKVVREGAGGGGGGGGASPAESKPSKKESKSKKDSKSKKTSKEKKSKEPESTGNDWGGGFFDTTSGFPDASGFPSAGDFSTQGFPTQPEASFGMPGMAGMAAPQAFPTMPPQSAPSYPDPSFGAYAQNSPYGQPQGPAFGQQSTQPSFNQFQSAPDPKMHFGAATPSTAWDSESDSENDWWNNPAPYGSAPQTLPSASYFATQMPPPGPPQPCGAAPCGAAPAGGFGGGCAPQFGSQMAAWG</sequence>
<feature type="compositionally biased region" description="Basic and acidic residues" evidence="1">
    <location>
        <begin position="1096"/>
        <end position="1114"/>
    </location>
</feature>
<feature type="region of interest" description="Disordered" evidence="1">
    <location>
        <begin position="1020"/>
        <end position="1044"/>
    </location>
</feature>
<feature type="region of interest" description="Disordered" evidence="1">
    <location>
        <begin position="2105"/>
        <end position="2153"/>
    </location>
</feature>
<organism evidence="2 3">
    <name type="scientific">Durusdinium trenchii</name>
    <dbReference type="NCBI Taxonomy" id="1381693"/>
    <lineage>
        <taxon>Eukaryota</taxon>
        <taxon>Sar</taxon>
        <taxon>Alveolata</taxon>
        <taxon>Dinophyceae</taxon>
        <taxon>Suessiales</taxon>
        <taxon>Symbiodiniaceae</taxon>
        <taxon>Durusdinium</taxon>
    </lineage>
</organism>
<keyword evidence="3" id="KW-1185">Reference proteome</keyword>
<feature type="region of interest" description="Disordered" evidence="1">
    <location>
        <begin position="1329"/>
        <end position="1440"/>
    </location>
</feature>
<dbReference type="Proteomes" id="UP001642484">
    <property type="component" value="Unassembled WGS sequence"/>
</dbReference>
<evidence type="ECO:0000256" key="1">
    <source>
        <dbReference type="SAM" id="MobiDB-lite"/>
    </source>
</evidence>
<feature type="region of interest" description="Disordered" evidence="1">
    <location>
        <begin position="1942"/>
        <end position="2025"/>
    </location>
</feature>
<evidence type="ECO:0000313" key="2">
    <source>
        <dbReference type="EMBL" id="CAK9107030.1"/>
    </source>
</evidence>
<feature type="compositionally biased region" description="Basic residues" evidence="1">
    <location>
        <begin position="543"/>
        <end position="555"/>
    </location>
</feature>
<dbReference type="EMBL" id="CAXAMN010026917">
    <property type="protein sequence ID" value="CAK9107030.1"/>
    <property type="molecule type" value="Genomic_DNA"/>
</dbReference>
<feature type="compositionally biased region" description="Low complexity" evidence="1">
    <location>
        <begin position="1115"/>
        <end position="1129"/>
    </location>
</feature>
<feature type="compositionally biased region" description="Basic and acidic residues" evidence="1">
    <location>
        <begin position="1422"/>
        <end position="1440"/>
    </location>
</feature>
<feature type="region of interest" description="Disordered" evidence="1">
    <location>
        <begin position="2042"/>
        <end position="2084"/>
    </location>
</feature>
<feature type="compositionally biased region" description="Acidic residues" evidence="1">
    <location>
        <begin position="1345"/>
        <end position="1355"/>
    </location>
</feature>
<gene>
    <name evidence="2" type="ORF">CCMP2556_LOCUS49985</name>
</gene>
<accession>A0ABP0S3W5</accession>
<feature type="compositionally biased region" description="Basic and acidic residues" evidence="1">
    <location>
        <begin position="1962"/>
        <end position="1973"/>
    </location>
</feature>
<proteinExistence type="predicted"/>
<comment type="caution">
    <text evidence="2">The sequence shown here is derived from an EMBL/GenBank/DDBJ whole genome shotgun (WGS) entry which is preliminary data.</text>
</comment>
<feature type="compositionally biased region" description="Polar residues" evidence="1">
    <location>
        <begin position="2129"/>
        <end position="2140"/>
    </location>
</feature>
<name>A0ABP0S3W5_9DINO</name>
<feature type="compositionally biased region" description="Gly residues" evidence="1">
    <location>
        <begin position="1946"/>
        <end position="1956"/>
    </location>
</feature>
<evidence type="ECO:0000313" key="3">
    <source>
        <dbReference type="Proteomes" id="UP001642484"/>
    </source>
</evidence>